<dbReference type="RefSeq" id="XP_018065920.1">
    <property type="nucleotide sequence ID" value="XM_018212288.1"/>
</dbReference>
<dbReference type="InterPro" id="IPR020846">
    <property type="entry name" value="MFS_dom"/>
</dbReference>
<feature type="transmembrane region" description="Helical" evidence="5">
    <location>
        <begin position="142"/>
        <end position="167"/>
    </location>
</feature>
<feature type="transmembrane region" description="Helical" evidence="5">
    <location>
        <begin position="313"/>
        <end position="334"/>
    </location>
</feature>
<feature type="transmembrane region" description="Helical" evidence="5">
    <location>
        <begin position="346"/>
        <end position="367"/>
    </location>
</feature>
<evidence type="ECO:0000313" key="7">
    <source>
        <dbReference type="EMBL" id="KUJ11565.1"/>
    </source>
</evidence>
<evidence type="ECO:0000256" key="1">
    <source>
        <dbReference type="ARBA" id="ARBA00004141"/>
    </source>
</evidence>
<dbReference type="Pfam" id="PF07690">
    <property type="entry name" value="MFS_1"/>
    <property type="match status" value="1"/>
</dbReference>
<evidence type="ECO:0000259" key="6">
    <source>
        <dbReference type="PROSITE" id="PS50850"/>
    </source>
</evidence>
<keyword evidence="3 5" id="KW-1133">Transmembrane helix</keyword>
<evidence type="ECO:0000256" key="2">
    <source>
        <dbReference type="ARBA" id="ARBA00022692"/>
    </source>
</evidence>
<dbReference type="PANTHER" id="PTHR23501:SF201">
    <property type="entry name" value="MFS AFLATOXIN EFFLUX PUMP"/>
    <property type="match status" value="1"/>
</dbReference>
<dbReference type="GO" id="GO:0022857">
    <property type="term" value="F:transmembrane transporter activity"/>
    <property type="evidence" value="ECO:0007669"/>
    <property type="project" value="InterPro"/>
</dbReference>
<dbReference type="AlphaFoldDB" id="A0A194WUC8"/>
<feature type="transmembrane region" description="Helical" evidence="5">
    <location>
        <begin position="374"/>
        <end position="396"/>
    </location>
</feature>
<evidence type="ECO:0000313" key="8">
    <source>
        <dbReference type="Proteomes" id="UP000070700"/>
    </source>
</evidence>
<dbReference type="InParanoid" id="A0A194WUC8"/>
<feature type="transmembrane region" description="Helical" evidence="5">
    <location>
        <begin position="202"/>
        <end position="225"/>
    </location>
</feature>
<proteinExistence type="predicted"/>
<dbReference type="PROSITE" id="PS50850">
    <property type="entry name" value="MFS"/>
    <property type="match status" value="1"/>
</dbReference>
<feature type="transmembrane region" description="Helical" evidence="5">
    <location>
        <begin position="116"/>
        <end position="136"/>
    </location>
</feature>
<dbReference type="SUPFAM" id="SSF103473">
    <property type="entry name" value="MFS general substrate transporter"/>
    <property type="match status" value="2"/>
</dbReference>
<comment type="subcellular location">
    <subcellularLocation>
        <location evidence="1">Membrane</location>
        <topology evidence="1">Multi-pass membrane protein</topology>
    </subcellularLocation>
</comment>
<feature type="transmembrane region" description="Helical" evidence="5">
    <location>
        <begin position="174"/>
        <end position="196"/>
    </location>
</feature>
<dbReference type="GO" id="GO:0005886">
    <property type="term" value="C:plasma membrane"/>
    <property type="evidence" value="ECO:0007669"/>
    <property type="project" value="TreeGrafter"/>
</dbReference>
<dbReference type="InterPro" id="IPR011701">
    <property type="entry name" value="MFS"/>
</dbReference>
<keyword evidence="4 5" id="KW-0472">Membrane</keyword>
<dbReference type="KEGG" id="psco:LY89DRAFT_654216"/>
<feature type="transmembrane region" description="Helical" evidence="5">
    <location>
        <begin position="506"/>
        <end position="530"/>
    </location>
</feature>
<evidence type="ECO:0000256" key="4">
    <source>
        <dbReference type="ARBA" id="ARBA00023136"/>
    </source>
</evidence>
<evidence type="ECO:0000256" key="3">
    <source>
        <dbReference type="ARBA" id="ARBA00022989"/>
    </source>
</evidence>
<feature type="transmembrane region" description="Helical" evidence="5">
    <location>
        <begin position="49"/>
        <end position="77"/>
    </location>
</feature>
<dbReference type="Gene3D" id="1.20.1250.20">
    <property type="entry name" value="MFS general substrate transporter like domains"/>
    <property type="match status" value="2"/>
</dbReference>
<organism evidence="7 8">
    <name type="scientific">Mollisia scopiformis</name>
    <name type="common">Conifer needle endophyte fungus</name>
    <name type="synonym">Phialocephala scopiformis</name>
    <dbReference type="NCBI Taxonomy" id="149040"/>
    <lineage>
        <taxon>Eukaryota</taxon>
        <taxon>Fungi</taxon>
        <taxon>Dikarya</taxon>
        <taxon>Ascomycota</taxon>
        <taxon>Pezizomycotina</taxon>
        <taxon>Leotiomycetes</taxon>
        <taxon>Helotiales</taxon>
        <taxon>Mollisiaceae</taxon>
        <taxon>Mollisia</taxon>
    </lineage>
</organism>
<gene>
    <name evidence="7" type="ORF">LY89DRAFT_654216</name>
</gene>
<feature type="transmembrane region" description="Helical" evidence="5">
    <location>
        <begin position="276"/>
        <end position="293"/>
    </location>
</feature>
<feature type="transmembrane region" description="Helical" evidence="5">
    <location>
        <begin position="246"/>
        <end position="264"/>
    </location>
</feature>
<keyword evidence="8" id="KW-1185">Reference proteome</keyword>
<feature type="domain" description="Major facilitator superfamily (MFS) profile" evidence="6">
    <location>
        <begin position="52"/>
        <end position="537"/>
    </location>
</feature>
<feature type="transmembrane region" description="Helical" evidence="5">
    <location>
        <begin position="408"/>
        <end position="429"/>
    </location>
</feature>
<dbReference type="InterPro" id="IPR036259">
    <property type="entry name" value="MFS_trans_sf"/>
</dbReference>
<reference evidence="7 8" key="1">
    <citation type="submission" date="2015-10" db="EMBL/GenBank/DDBJ databases">
        <title>Full genome of DAOMC 229536 Phialocephala scopiformis, a fungal endophyte of spruce producing the potent anti-insectan compound rugulosin.</title>
        <authorList>
            <consortium name="DOE Joint Genome Institute"/>
            <person name="Walker A.K."/>
            <person name="Frasz S.L."/>
            <person name="Seifert K.A."/>
            <person name="Miller J.D."/>
            <person name="Mondo S.J."/>
            <person name="Labutti K."/>
            <person name="Lipzen A."/>
            <person name="Dockter R."/>
            <person name="Kennedy M."/>
            <person name="Grigoriev I.V."/>
            <person name="Spatafora J.W."/>
        </authorList>
    </citation>
    <scope>NUCLEOTIDE SEQUENCE [LARGE SCALE GENOMIC DNA]</scope>
    <source>
        <strain evidence="7 8">CBS 120377</strain>
    </source>
</reference>
<evidence type="ECO:0000256" key="5">
    <source>
        <dbReference type="SAM" id="Phobius"/>
    </source>
</evidence>
<dbReference type="FunFam" id="1.20.1250.20:FF:000196">
    <property type="entry name" value="MFS toxin efflux pump (AflT)"/>
    <property type="match status" value="1"/>
</dbReference>
<name>A0A194WUC8_MOLSC</name>
<accession>A0A194WUC8</accession>
<dbReference type="PANTHER" id="PTHR23501">
    <property type="entry name" value="MAJOR FACILITATOR SUPERFAMILY"/>
    <property type="match status" value="1"/>
</dbReference>
<dbReference type="CDD" id="cd17502">
    <property type="entry name" value="MFS_Azr1_MDR_like"/>
    <property type="match status" value="1"/>
</dbReference>
<feature type="transmembrane region" description="Helical" evidence="5">
    <location>
        <begin position="89"/>
        <end position="109"/>
    </location>
</feature>
<dbReference type="FunCoup" id="A0A194WUC8">
    <property type="interactions" value="83"/>
</dbReference>
<protein>
    <submittedName>
        <fullName evidence="7">Putative aflatoxin efflux pump</fullName>
    </submittedName>
</protein>
<dbReference type="OrthoDB" id="10021397at2759"/>
<dbReference type="Proteomes" id="UP000070700">
    <property type="component" value="Unassembled WGS sequence"/>
</dbReference>
<dbReference type="EMBL" id="KQ947426">
    <property type="protein sequence ID" value="KUJ11565.1"/>
    <property type="molecule type" value="Genomic_DNA"/>
</dbReference>
<dbReference type="FunFam" id="1.20.1720.10:FF:000012">
    <property type="entry name" value="MFS toxin efflux pump (AflT)"/>
    <property type="match status" value="1"/>
</dbReference>
<keyword evidence="2 5" id="KW-0812">Transmembrane</keyword>
<sequence length="553" mass="59720">MESSRESSQEREKLERNAPIVADVASSSEDIAAKYEQAEQNYQPKSFKFWTILIGLYLAVFIVALDRTIIATAIPAITDEFHSLQDVGWYASAYMLTGASSNLVFGKIYKYYSTKWSFLASIFVFEVGSALCGAAPNSIALIVGRAIAGLGSSGIFSGGLMIMVPLIPLRKRPIYYALFGIAFGVSSVLGPVLGGLFTDKATWRWCFYINLPIGAITVLAVLFFLRIDSAHEKVSLKEKLIQLDPIGTFFLIPSVVSLILALQWGGTTYAWSSAKVIGLLVCFATLFILFWLVQIYLPRTATVKISIITQRSIAFGAIFMFALTGSLFIIVYYLPIWFQVVKGDSAVHSGISTLPLVLGLVVFSLVSGKATQKLGYYVPFMLASPLLTTVGAALLYTLAPASNHEKWIGYQVLYGLGTGAAMQLPMLAVQAVLPAADISSGMALMFFAQQLGGAIFVAVGQNIFSSRVVSQLTGVPGIDAQQIVHLGATQLREVVPAQDLGVVVQAFNYGCVGTFLVAVGLSGATLLAAAGMEWKNINEKEEKDGVEAEMRFE</sequence>
<feature type="transmembrane region" description="Helical" evidence="5">
    <location>
        <begin position="441"/>
        <end position="464"/>
    </location>
</feature>
<dbReference type="GeneID" id="28822014"/>